<dbReference type="InterPro" id="IPR025349">
    <property type="entry name" value="DUF4253"/>
</dbReference>
<evidence type="ECO:0000313" key="4">
    <source>
        <dbReference type="Proteomes" id="UP000612585"/>
    </source>
</evidence>
<keyword evidence="4" id="KW-1185">Reference proteome</keyword>
<dbReference type="Pfam" id="PF14062">
    <property type="entry name" value="DUF4253"/>
    <property type="match status" value="1"/>
</dbReference>
<comment type="caution">
    <text evidence="3">The sequence shown here is derived from an EMBL/GenBank/DDBJ whole genome shotgun (WGS) entry which is preliminary data.</text>
</comment>
<gene>
    <name evidence="3" type="ORF">Vau01_074340</name>
</gene>
<evidence type="ECO:0000256" key="1">
    <source>
        <dbReference type="SAM" id="MobiDB-lite"/>
    </source>
</evidence>
<feature type="region of interest" description="Disordered" evidence="1">
    <location>
        <begin position="102"/>
        <end position="123"/>
    </location>
</feature>
<dbReference type="AlphaFoldDB" id="A0A8J3ZEP0"/>
<evidence type="ECO:0000313" key="3">
    <source>
        <dbReference type="EMBL" id="GIJ59918.1"/>
    </source>
</evidence>
<dbReference type="EMBL" id="BOPG01000049">
    <property type="protein sequence ID" value="GIJ59918.1"/>
    <property type="molecule type" value="Genomic_DNA"/>
</dbReference>
<protein>
    <recommendedName>
        <fullName evidence="2">DUF4253 domain-containing protein</fullName>
    </recommendedName>
</protein>
<sequence>MSERHPAEGLLADLGITPVDGRGLGPVWAFHAQAGELVPLWRRLRDAHDRSGLWPILIGPDYERFTESFEMSVDQDTAPQVARGLAMDVDAGLAELKGNLLSWTGDPTSRPPRGSVDGGEPPDGERFYLAKKAGWIALVRADAGHLVPGLLDWDGAANHEVEPALHVAVLKQWHERFGAELVGLGRDVIELRVPHPPTDPAEILAVAEQQYWYCPDVVDQGVGTLDGLMAVQVPARSWYFWWD</sequence>
<accession>A0A8J3ZEP0</accession>
<name>A0A8J3ZEP0_9ACTN</name>
<proteinExistence type="predicted"/>
<dbReference type="RefSeq" id="WP_204003352.1">
    <property type="nucleotide sequence ID" value="NZ_BOPG01000049.1"/>
</dbReference>
<evidence type="ECO:0000259" key="2">
    <source>
        <dbReference type="Pfam" id="PF14062"/>
    </source>
</evidence>
<organism evidence="3 4">
    <name type="scientific">Virgisporangium aurantiacum</name>
    <dbReference type="NCBI Taxonomy" id="175570"/>
    <lineage>
        <taxon>Bacteria</taxon>
        <taxon>Bacillati</taxon>
        <taxon>Actinomycetota</taxon>
        <taxon>Actinomycetes</taxon>
        <taxon>Micromonosporales</taxon>
        <taxon>Micromonosporaceae</taxon>
        <taxon>Virgisporangium</taxon>
    </lineage>
</organism>
<dbReference type="Proteomes" id="UP000612585">
    <property type="component" value="Unassembled WGS sequence"/>
</dbReference>
<feature type="domain" description="DUF4253" evidence="2">
    <location>
        <begin position="136"/>
        <end position="243"/>
    </location>
</feature>
<reference evidence="3" key="1">
    <citation type="submission" date="2021-01" db="EMBL/GenBank/DDBJ databases">
        <title>Whole genome shotgun sequence of Virgisporangium aurantiacum NBRC 16421.</title>
        <authorList>
            <person name="Komaki H."/>
            <person name="Tamura T."/>
        </authorList>
    </citation>
    <scope>NUCLEOTIDE SEQUENCE</scope>
    <source>
        <strain evidence="3">NBRC 16421</strain>
    </source>
</reference>